<proteinExistence type="predicted"/>
<dbReference type="Gene3D" id="2.60.40.10">
    <property type="entry name" value="Immunoglobulins"/>
    <property type="match status" value="1"/>
</dbReference>
<dbReference type="SMART" id="SM00409">
    <property type="entry name" value="IG"/>
    <property type="match status" value="1"/>
</dbReference>
<dbReference type="STRING" id="7176.B0X5N6"/>
<dbReference type="eggNOG" id="KOG3510">
    <property type="taxonomic scope" value="Eukaryota"/>
</dbReference>
<dbReference type="Proteomes" id="UP000002320">
    <property type="component" value="Unassembled WGS sequence"/>
</dbReference>
<dbReference type="EMBL" id="DS232389">
    <property type="protein sequence ID" value="EDS40973.1"/>
    <property type="molecule type" value="Genomic_DNA"/>
</dbReference>
<reference evidence="3" key="2">
    <citation type="submission" date="2021-02" db="UniProtKB">
        <authorList>
            <consortium name="EnsemblMetazoa"/>
        </authorList>
    </citation>
    <scope>IDENTIFICATION</scope>
    <source>
        <strain evidence="3">JHB</strain>
    </source>
</reference>
<dbReference type="InterPro" id="IPR007110">
    <property type="entry name" value="Ig-like_dom"/>
</dbReference>
<dbReference type="InterPro" id="IPR013783">
    <property type="entry name" value="Ig-like_fold"/>
</dbReference>
<dbReference type="CDD" id="cd00096">
    <property type="entry name" value="Ig"/>
    <property type="match status" value="1"/>
</dbReference>
<dbReference type="HOGENOM" id="CLU_1262653_0_0_1"/>
<dbReference type="Pfam" id="PF13927">
    <property type="entry name" value="Ig_3"/>
    <property type="match status" value="1"/>
</dbReference>
<dbReference type="SUPFAM" id="SSF48726">
    <property type="entry name" value="Immunoglobulin"/>
    <property type="match status" value="1"/>
</dbReference>
<dbReference type="InterPro" id="IPR003598">
    <property type="entry name" value="Ig_sub2"/>
</dbReference>
<name>B0X5N6_CULQU</name>
<dbReference type="SMART" id="SM00408">
    <property type="entry name" value="IGc2"/>
    <property type="match status" value="1"/>
</dbReference>
<evidence type="ECO:0000259" key="1">
    <source>
        <dbReference type="PROSITE" id="PS50835"/>
    </source>
</evidence>
<dbReference type="PROSITE" id="PS50835">
    <property type="entry name" value="IG_LIKE"/>
    <property type="match status" value="1"/>
</dbReference>
<organism>
    <name type="scientific">Culex quinquefasciatus</name>
    <name type="common">Southern house mosquito</name>
    <name type="synonym">Culex pungens</name>
    <dbReference type="NCBI Taxonomy" id="7176"/>
    <lineage>
        <taxon>Eukaryota</taxon>
        <taxon>Metazoa</taxon>
        <taxon>Ecdysozoa</taxon>
        <taxon>Arthropoda</taxon>
        <taxon>Hexapoda</taxon>
        <taxon>Insecta</taxon>
        <taxon>Pterygota</taxon>
        <taxon>Neoptera</taxon>
        <taxon>Endopterygota</taxon>
        <taxon>Diptera</taxon>
        <taxon>Nematocera</taxon>
        <taxon>Culicoidea</taxon>
        <taxon>Culicidae</taxon>
        <taxon>Culicinae</taxon>
        <taxon>Culicini</taxon>
        <taxon>Culex</taxon>
        <taxon>Culex</taxon>
    </lineage>
</organism>
<dbReference type="PANTHER" id="PTHR23279">
    <property type="entry name" value="DEFECTIVE PROBOSCIS EXTENSION RESPONSE DPR -RELATED"/>
    <property type="match status" value="1"/>
</dbReference>
<dbReference type="OrthoDB" id="6427221at2759"/>
<dbReference type="GO" id="GO:0050808">
    <property type="term" value="P:synapse organization"/>
    <property type="evidence" value="ECO:0007669"/>
    <property type="project" value="TreeGrafter"/>
</dbReference>
<accession>B0X5N6</accession>
<gene>
    <name evidence="3" type="primary">6047980</name>
    <name evidence="2" type="ORF">CpipJ_CPIJ014815</name>
</gene>
<dbReference type="InParanoid" id="B0X5N6"/>
<dbReference type="VEuPathDB" id="VectorBase:CPIJ014815"/>
<dbReference type="KEGG" id="cqu:CpipJ_CPIJ014815"/>
<reference evidence="2" key="1">
    <citation type="submission" date="2007-03" db="EMBL/GenBank/DDBJ databases">
        <title>Annotation of Culex pipiens quinquefasciatus.</title>
        <authorList>
            <consortium name="The Broad Institute Genome Sequencing Platform"/>
            <person name="Atkinson P.W."/>
            <person name="Hemingway J."/>
            <person name="Christensen B.M."/>
            <person name="Higgs S."/>
            <person name="Kodira C."/>
            <person name="Hannick L."/>
            <person name="Megy K."/>
            <person name="O'Leary S."/>
            <person name="Pearson M."/>
            <person name="Haas B.J."/>
            <person name="Mauceli E."/>
            <person name="Wortman J.R."/>
            <person name="Lee N.H."/>
            <person name="Guigo R."/>
            <person name="Stanke M."/>
            <person name="Alvarado L."/>
            <person name="Amedeo P."/>
            <person name="Antoine C.H."/>
            <person name="Arensburger P."/>
            <person name="Bidwell S.L."/>
            <person name="Crawford M."/>
            <person name="Camaro F."/>
            <person name="Devon K."/>
            <person name="Engels R."/>
            <person name="Hammond M."/>
            <person name="Howarth C."/>
            <person name="Koehrsen M."/>
            <person name="Lawson D."/>
            <person name="Montgomery P."/>
            <person name="Nene V."/>
            <person name="Nusbaum C."/>
            <person name="Puiu D."/>
            <person name="Romero-Severson J."/>
            <person name="Severson D.W."/>
            <person name="Shumway M."/>
            <person name="Sisk P."/>
            <person name="Stolte C."/>
            <person name="Zeng Q."/>
            <person name="Eisenstadt E."/>
            <person name="Fraser-Liggett C."/>
            <person name="Strausberg R."/>
            <person name="Galagan J."/>
            <person name="Birren B."/>
            <person name="Collins F.H."/>
        </authorList>
    </citation>
    <scope>NUCLEOTIDE SEQUENCE [LARGE SCALE GENOMIC DNA]</scope>
    <source>
        <strain evidence="2">JHB</strain>
    </source>
</reference>
<dbReference type="PANTHER" id="PTHR23279:SF41">
    <property type="entry name" value="DEFECTIVE PROBOSCIS EXTENSION RESPONSE 4-RELATED"/>
    <property type="match status" value="1"/>
</dbReference>
<dbReference type="VEuPathDB" id="VectorBase:CQUJHB006096"/>
<evidence type="ECO:0000313" key="3">
    <source>
        <dbReference type="EnsemblMetazoa" id="CPIJ014815-PA"/>
    </source>
</evidence>
<feature type="domain" description="Ig-like" evidence="1">
    <location>
        <begin position="18"/>
        <end position="112"/>
    </location>
</feature>
<keyword evidence="4" id="KW-1185">Reference proteome</keyword>
<dbReference type="AlphaFoldDB" id="B0X5N6"/>
<protein>
    <submittedName>
        <fullName evidence="2">Defective proboscis extension response</fullName>
    </submittedName>
</protein>
<dbReference type="EnsemblMetazoa" id="CPIJ014815-RA">
    <property type="protein sequence ID" value="CPIJ014815-PA"/>
    <property type="gene ID" value="CPIJ014815"/>
</dbReference>
<evidence type="ECO:0000313" key="2">
    <source>
        <dbReference type="EMBL" id="EDS40973.1"/>
    </source>
</evidence>
<evidence type="ECO:0000313" key="4">
    <source>
        <dbReference type="Proteomes" id="UP000002320"/>
    </source>
</evidence>
<sequence length="219" mass="24671">MTYTFLVCVFQLRKFWYPIKLSRAKILGNAELFIKSGSDINLTCVALQSPAPPSFIYWYKGGRVVNYSQRGGISVLTERQTKTSKLVIARAMPSDSGNYTCSPSSSVIRTVCECCGTRCAPVGREEKYFVYAGRGLSTFAFGTAFCRMPIAIKFWSKIFSTLEEAQQKLANVYKSMELPDRNISEGLRENTTDGESEQLKNEAFQCFSTNIKIEELKIF</sequence>
<dbReference type="InterPro" id="IPR036179">
    <property type="entry name" value="Ig-like_dom_sf"/>
</dbReference>
<dbReference type="GO" id="GO:0032589">
    <property type="term" value="C:neuron projection membrane"/>
    <property type="evidence" value="ECO:0007669"/>
    <property type="project" value="TreeGrafter"/>
</dbReference>
<dbReference type="InterPro" id="IPR003599">
    <property type="entry name" value="Ig_sub"/>
</dbReference>
<dbReference type="InterPro" id="IPR037448">
    <property type="entry name" value="Zig-8"/>
</dbReference>